<evidence type="ECO:0000313" key="2">
    <source>
        <dbReference type="EMBL" id="CAG6449445.1"/>
    </source>
</evidence>
<feature type="region of interest" description="Disordered" evidence="1">
    <location>
        <begin position="39"/>
        <end position="58"/>
    </location>
</feature>
<protein>
    <submittedName>
        <fullName evidence="2">(northern house mosquito) hypothetical protein</fullName>
    </submittedName>
</protein>
<evidence type="ECO:0000256" key="1">
    <source>
        <dbReference type="SAM" id="MobiDB-lite"/>
    </source>
</evidence>
<accession>A0A8D8EX33</accession>
<sequence length="103" mass="11439">MPLVSEGIQSAQQLQTPHGCAQGTVQMHRMRQIIPEWLNTGGTHQHETSRRTSPPVQAMSQNVPNLCLVVHPRSSDPQAKLPIQMRHLLQILSHENHPGAPHA</sequence>
<proteinExistence type="predicted"/>
<name>A0A8D8EX33_CULPI</name>
<dbReference type="AlphaFoldDB" id="A0A8D8EX33"/>
<reference evidence="2" key="1">
    <citation type="submission" date="2021-05" db="EMBL/GenBank/DDBJ databases">
        <authorList>
            <person name="Alioto T."/>
            <person name="Alioto T."/>
            <person name="Gomez Garrido J."/>
        </authorList>
    </citation>
    <scope>NUCLEOTIDE SEQUENCE</scope>
</reference>
<organism evidence="2">
    <name type="scientific">Culex pipiens</name>
    <name type="common">House mosquito</name>
    <dbReference type="NCBI Taxonomy" id="7175"/>
    <lineage>
        <taxon>Eukaryota</taxon>
        <taxon>Metazoa</taxon>
        <taxon>Ecdysozoa</taxon>
        <taxon>Arthropoda</taxon>
        <taxon>Hexapoda</taxon>
        <taxon>Insecta</taxon>
        <taxon>Pterygota</taxon>
        <taxon>Neoptera</taxon>
        <taxon>Endopterygota</taxon>
        <taxon>Diptera</taxon>
        <taxon>Nematocera</taxon>
        <taxon>Culicoidea</taxon>
        <taxon>Culicidae</taxon>
        <taxon>Culicinae</taxon>
        <taxon>Culicini</taxon>
        <taxon>Culex</taxon>
        <taxon>Culex</taxon>
    </lineage>
</organism>
<dbReference type="EMBL" id="HBUE01013208">
    <property type="protein sequence ID" value="CAG6449445.1"/>
    <property type="molecule type" value="Transcribed_RNA"/>
</dbReference>